<comment type="caution">
    <text evidence="1">The sequence shown here is derived from an EMBL/GenBank/DDBJ whole genome shotgun (WGS) entry which is preliminary data.</text>
</comment>
<evidence type="ECO:0000313" key="1">
    <source>
        <dbReference type="EMBL" id="NDW23273.1"/>
    </source>
</evidence>
<name>A0A6L9MZ42_9ALTE</name>
<accession>A0A6L9MZ42</accession>
<dbReference type="RefSeq" id="WP_163112872.1">
    <property type="nucleotide sequence ID" value="NZ_JAAAWP010000018.1"/>
</dbReference>
<keyword evidence="2" id="KW-1185">Reference proteome</keyword>
<dbReference type="AlphaFoldDB" id="A0A6L9MZ42"/>
<gene>
    <name evidence="1" type="ORF">GTW09_17295</name>
</gene>
<protein>
    <submittedName>
        <fullName evidence="1">STAS/SEC14 domain-containing protein</fullName>
    </submittedName>
</protein>
<organism evidence="1 2">
    <name type="scientific">Alteromonas hispanica</name>
    <dbReference type="NCBI Taxonomy" id="315421"/>
    <lineage>
        <taxon>Bacteria</taxon>
        <taxon>Pseudomonadati</taxon>
        <taxon>Pseudomonadota</taxon>
        <taxon>Gammaproteobacteria</taxon>
        <taxon>Alteromonadales</taxon>
        <taxon>Alteromonadaceae</taxon>
        <taxon>Alteromonas/Salinimonas group</taxon>
        <taxon>Alteromonas</taxon>
    </lineage>
</organism>
<dbReference type="Proteomes" id="UP000478837">
    <property type="component" value="Unassembled WGS sequence"/>
</dbReference>
<dbReference type="EMBL" id="JAAAWP010000018">
    <property type="protein sequence ID" value="NDW23273.1"/>
    <property type="molecule type" value="Genomic_DNA"/>
</dbReference>
<proteinExistence type="predicted"/>
<evidence type="ECO:0000313" key="2">
    <source>
        <dbReference type="Proteomes" id="UP000478837"/>
    </source>
</evidence>
<reference evidence="1 2" key="1">
    <citation type="submission" date="2020-01" db="EMBL/GenBank/DDBJ databases">
        <title>Genomes of bacteria type strains.</title>
        <authorList>
            <person name="Chen J."/>
            <person name="Zhu S."/>
            <person name="Yang J."/>
        </authorList>
    </citation>
    <scope>NUCLEOTIDE SEQUENCE [LARGE SCALE GENOMIC DNA]</scope>
    <source>
        <strain evidence="1 2">LMG 22958</strain>
    </source>
</reference>
<sequence>MKTDSTTKPYAVIDRSCKPLIYVTFTGQRETPENFENYLNELYRNYDDKAPIGLIFDAENAPTPNIAYQKLQAQWMQTHFNLIQRYCQGVAYIMPNPFLRPVLKMIFAIQRSPAPFRVFSNKEAGVKWLKSRCQ</sequence>